<proteinExistence type="predicted"/>
<dbReference type="EMBL" id="KV875177">
    <property type="protein sequence ID" value="OIW22103.1"/>
    <property type="molecule type" value="Genomic_DNA"/>
</dbReference>
<evidence type="ECO:0000313" key="1">
    <source>
        <dbReference type="EMBL" id="OIW22103.1"/>
    </source>
</evidence>
<keyword evidence="2" id="KW-1185">Reference proteome</keyword>
<dbReference type="STRING" id="1408157.A0A1J7I3A1"/>
<dbReference type="InParanoid" id="A0A1J7I3A1"/>
<name>A0A1J7I3A1_9PEZI</name>
<sequence length="72" mass="8408">MQPRDVEKSHHLSHLAAKCILIFSIHRNRSAEGVSLITQILYAAVFCTPYLPEECPRRWGRVRRFYPPNRSS</sequence>
<gene>
    <name evidence="1" type="ORF">CONLIGDRAFT_587607</name>
</gene>
<dbReference type="AlphaFoldDB" id="A0A1J7I3A1"/>
<accession>A0A1J7I3A1</accession>
<evidence type="ECO:0000313" key="2">
    <source>
        <dbReference type="Proteomes" id="UP000182658"/>
    </source>
</evidence>
<dbReference type="Proteomes" id="UP000182658">
    <property type="component" value="Unassembled WGS sequence"/>
</dbReference>
<protein>
    <submittedName>
        <fullName evidence="1">Uncharacterized protein</fullName>
    </submittedName>
</protein>
<reference evidence="1 2" key="1">
    <citation type="submission" date="2016-10" db="EMBL/GenBank/DDBJ databases">
        <title>Draft genome sequence of Coniochaeta ligniaria NRRL30616, a lignocellulolytic fungus for bioabatement of inhibitors in plant biomass hydrolysates.</title>
        <authorList>
            <consortium name="DOE Joint Genome Institute"/>
            <person name="Jimenez D.J."/>
            <person name="Hector R.E."/>
            <person name="Riley R."/>
            <person name="Sun H."/>
            <person name="Grigoriev I.V."/>
            <person name="Van Elsas J.D."/>
            <person name="Nichols N.N."/>
        </authorList>
    </citation>
    <scope>NUCLEOTIDE SEQUENCE [LARGE SCALE GENOMIC DNA]</scope>
    <source>
        <strain evidence="1 2">NRRL 30616</strain>
    </source>
</reference>
<organism evidence="1 2">
    <name type="scientific">Coniochaeta ligniaria NRRL 30616</name>
    <dbReference type="NCBI Taxonomy" id="1408157"/>
    <lineage>
        <taxon>Eukaryota</taxon>
        <taxon>Fungi</taxon>
        <taxon>Dikarya</taxon>
        <taxon>Ascomycota</taxon>
        <taxon>Pezizomycotina</taxon>
        <taxon>Sordariomycetes</taxon>
        <taxon>Sordariomycetidae</taxon>
        <taxon>Coniochaetales</taxon>
        <taxon>Coniochaetaceae</taxon>
        <taxon>Coniochaeta</taxon>
    </lineage>
</organism>
<dbReference type="OrthoDB" id="7694678at2759"/>